<keyword evidence="3" id="KW-1185">Reference proteome</keyword>
<reference evidence="2 3" key="1">
    <citation type="journal article" date="2024" name="Plant Biotechnol. J.">
        <title>Dendrobium thyrsiflorum genome and its molecular insights into genes involved in important horticultural traits.</title>
        <authorList>
            <person name="Chen B."/>
            <person name="Wang J.Y."/>
            <person name="Zheng P.J."/>
            <person name="Li K.L."/>
            <person name="Liang Y.M."/>
            <person name="Chen X.F."/>
            <person name="Zhang C."/>
            <person name="Zhao X."/>
            <person name="He X."/>
            <person name="Zhang G.Q."/>
            <person name="Liu Z.J."/>
            <person name="Xu Q."/>
        </authorList>
    </citation>
    <scope>NUCLEOTIDE SEQUENCE [LARGE SCALE GENOMIC DNA]</scope>
    <source>
        <strain evidence="2">GZMU011</strain>
    </source>
</reference>
<sequence>MLSPRADNMQARKSPGYVVGGFSCLGSTRSINRKLTVGKRKRIMINDKGKKFTLVEDPKQGATERCQVLNFKLDEFEIKTCLNHVNPKYAREFGMGKGLGPAAGLGGWQLGKEVVEVAVERKGGSGGSKGERRKGGRLGWFSLEVSPTAAREEGREEEAWPTGGGRERKGKIGKNQERPKATVGYFAWPLLGSPKLSQALKHKRTSARIFFNHSLTINENNRAKYSLIQMTQNKKTTMPSWAYIRPPLSKG</sequence>
<dbReference type="EMBL" id="JANQDX010000014">
    <property type="protein sequence ID" value="KAL0911895.1"/>
    <property type="molecule type" value="Genomic_DNA"/>
</dbReference>
<proteinExistence type="predicted"/>
<name>A0ABD0UGM7_DENTH</name>
<comment type="caution">
    <text evidence="2">The sequence shown here is derived from an EMBL/GenBank/DDBJ whole genome shotgun (WGS) entry which is preliminary data.</text>
</comment>
<gene>
    <name evidence="2" type="ORF">M5K25_017829</name>
</gene>
<evidence type="ECO:0000313" key="2">
    <source>
        <dbReference type="EMBL" id="KAL0911895.1"/>
    </source>
</evidence>
<feature type="region of interest" description="Disordered" evidence="1">
    <location>
        <begin position="151"/>
        <end position="176"/>
    </location>
</feature>
<organism evidence="2 3">
    <name type="scientific">Dendrobium thyrsiflorum</name>
    <name type="common">Pinecone-like raceme dendrobium</name>
    <name type="synonym">Orchid</name>
    <dbReference type="NCBI Taxonomy" id="117978"/>
    <lineage>
        <taxon>Eukaryota</taxon>
        <taxon>Viridiplantae</taxon>
        <taxon>Streptophyta</taxon>
        <taxon>Embryophyta</taxon>
        <taxon>Tracheophyta</taxon>
        <taxon>Spermatophyta</taxon>
        <taxon>Magnoliopsida</taxon>
        <taxon>Liliopsida</taxon>
        <taxon>Asparagales</taxon>
        <taxon>Orchidaceae</taxon>
        <taxon>Epidendroideae</taxon>
        <taxon>Malaxideae</taxon>
        <taxon>Dendrobiinae</taxon>
        <taxon>Dendrobium</taxon>
    </lineage>
</organism>
<accession>A0ABD0UGM7</accession>
<dbReference type="PROSITE" id="PS51257">
    <property type="entry name" value="PROKAR_LIPOPROTEIN"/>
    <property type="match status" value="1"/>
</dbReference>
<dbReference type="Proteomes" id="UP001552299">
    <property type="component" value="Unassembled WGS sequence"/>
</dbReference>
<protein>
    <submittedName>
        <fullName evidence="2">Uncharacterized protein</fullName>
    </submittedName>
</protein>
<evidence type="ECO:0000256" key="1">
    <source>
        <dbReference type="SAM" id="MobiDB-lite"/>
    </source>
</evidence>
<evidence type="ECO:0000313" key="3">
    <source>
        <dbReference type="Proteomes" id="UP001552299"/>
    </source>
</evidence>
<dbReference type="AlphaFoldDB" id="A0ABD0UGM7"/>